<dbReference type="Pfam" id="PF07690">
    <property type="entry name" value="MFS_1"/>
    <property type="match status" value="1"/>
</dbReference>
<protein>
    <recommendedName>
        <fullName evidence="4">Major facilitator superfamily domain-containing protein 4A</fullName>
    </recommendedName>
</protein>
<accession>A0A979FPH5</accession>
<evidence type="ECO:0000256" key="4">
    <source>
        <dbReference type="ARBA" id="ARBA00040840"/>
    </source>
</evidence>
<dbReference type="RefSeq" id="XP_047738528.1">
    <property type="nucleotide sequence ID" value="XM_047882572.1"/>
</dbReference>
<evidence type="ECO:0000313" key="7">
    <source>
        <dbReference type="RefSeq" id="XP_047738528.1"/>
    </source>
</evidence>
<feature type="transmembrane region" description="Helical" evidence="5">
    <location>
        <begin position="475"/>
        <end position="494"/>
    </location>
</feature>
<evidence type="ECO:0000256" key="2">
    <source>
        <dbReference type="ARBA" id="ARBA00022989"/>
    </source>
</evidence>
<name>A0A979FPH5_HYAAZ</name>
<keyword evidence="3 5" id="KW-0472">Membrane</keyword>
<feature type="transmembrane region" description="Helical" evidence="5">
    <location>
        <begin position="141"/>
        <end position="161"/>
    </location>
</feature>
<dbReference type="SUPFAM" id="SSF103473">
    <property type="entry name" value="MFS general substrate transporter"/>
    <property type="match status" value="1"/>
</dbReference>
<organism evidence="6 7">
    <name type="scientific">Hyalella azteca</name>
    <name type="common">Amphipod</name>
    <dbReference type="NCBI Taxonomy" id="294128"/>
    <lineage>
        <taxon>Eukaryota</taxon>
        <taxon>Metazoa</taxon>
        <taxon>Ecdysozoa</taxon>
        <taxon>Arthropoda</taxon>
        <taxon>Crustacea</taxon>
        <taxon>Multicrustacea</taxon>
        <taxon>Malacostraca</taxon>
        <taxon>Eumalacostraca</taxon>
        <taxon>Peracarida</taxon>
        <taxon>Amphipoda</taxon>
        <taxon>Senticaudata</taxon>
        <taxon>Talitrida</taxon>
        <taxon>Talitroidea</taxon>
        <taxon>Hyalellidae</taxon>
        <taxon>Hyalella</taxon>
    </lineage>
</organism>
<keyword evidence="6" id="KW-1185">Reference proteome</keyword>
<dbReference type="GeneID" id="108680833"/>
<dbReference type="GO" id="GO:0022857">
    <property type="term" value="F:transmembrane transporter activity"/>
    <property type="evidence" value="ECO:0007669"/>
    <property type="project" value="InterPro"/>
</dbReference>
<sequence length="594" mass="64747">MDSTHSAFQEGATTHEGAREWENVEYDRTSGVVMSNGGVDVTGHAKELCVNKLGHTMVTPPEGGTSRGRFRELFGRHRLKTVTYCAVFWSLGMGVAFLGPTLLDLECRISSVFSSMSWVFFSQSLFTLIGSACGGFMVQSLGLHLVLLGSVVMFAVTLTVVPECSVLGALITTLAVMGFFMGTIDTVANISMLQLYGRDVAPFLQALHFSYGLGAFLSPIVTKPFLLNEDCNGLVLNSSVAHRLLDVRLVNITQEAQAELHHAQNNSEIQYAFWIMALMQLPVVVLLAVLVYYDYFPVSGDAVVVETLPETFELKTQNITEPLAASRSIMPDLRDEEDRPQVTARQMALVTACAAGLLFIYDGLQAAYGGYIYSYAVKSVADMAQNEAAVLNACFWGTFAFGRLISIGIATRITPQWMMLANMTGCFVAMVLMLSMPHDHAMLYVGTGLFGTFLSSVFPTTVSMTETYIHVTSQITSVLVMSAALGEMVFPVIIGHEFDSSGPKVLLISGVVMTLLSFVLYFALFIVADGITRVSSERSLTERFKALLKGKTVSDEGIGLMTHNVKHYNRMRSHPSDISLNEETSLSTAPVANL</sequence>
<feature type="transmembrane region" description="Helical" evidence="5">
    <location>
        <begin position="417"/>
        <end position="436"/>
    </location>
</feature>
<keyword evidence="1 5" id="KW-0812">Transmembrane</keyword>
<dbReference type="Proteomes" id="UP000694843">
    <property type="component" value="Unplaced"/>
</dbReference>
<feature type="transmembrane region" description="Helical" evidence="5">
    <location>
        <begin position="347"/>
        <end position="368"/>
    </location>
</feature>
<evidence type="ECO:0000256" key="5">
    <source>
        <dbReference type="SAM" id="Phobius"/>
    </source>
</evidence>
<dbReference type="Gene3D" id="1.20.1250.20">
    <property type="entry name" value="MFS general substrate transporter like domains"/>
    <property type="match status" value="2"/>
</dbReference>
<dbReference type="InterPro" id="IPR011701">
    <property type="entry name" value="MFS"/>
</dbReference>
<evidence type="ECO:0000313" key="6">
    <source>
        <dbReference type="Proteomes" id="UP000694843"/>
    </source>
</evidence>
<feature type="transmembrane region" description="Helical" evidence="5">
    <location>
        <begin position="200"/>
        <end position="220"/>
    </location>
</feature>
<feature type="transmembrane region" description="Helical" evidence="5">
    <location>
        <begin position="109"/>
        <end position="129"/>
    </location>
</feature>
<dbReference type="AlphaFoldDB" id="A0A979FPH5"/>
<feature type="transmembrane region" description="Helical" evidence="5">
    <location>
        <begin position="271"/>
        <end position="293"/>
    </location>
</feature>
<dbReference type="InterPro" id="IPR036259">
    <property type="entry name" value="MFS_trans_sf"/>
</dbReference>
<keyword evidence="2 5" id="KW-1133">Transmembrane helix</keyword>
<proteinExistence type="predicted"/>
<dbReference type="PANTHER" id="PTHR23121">
    <property type="entry name" value="SODIUM-DEPENDENT GLUCOSE TRANSPORTER 1"/>
    <property type="match status" value="1"/>
</dbReference>
<evidence type="ECO:0000256" key="3">
    <source>
        <dbReference type="ARBA" id="ARBA00023136"/>
    </source>
</evidence>
<feature type="transmembrane region" description="Helical" evidence="5">
    <location>
        <begin position="506"/>
        <end position="528"/>
    </location>
</feature>
<feature type="transmembrane region" description="Helical" evidence="5">
    <location>
        <begin position="388"/>
        <end position="405"/>
    </location>
</feature>
<reference evidence="7" key="1">
    <citation type="submission" date="2025-08" db="UniProtKB">
        <authorList>
            <consortium name="RefSeq"/>
        </authorList>
    </citation>
    <scope>IDENTIFICATION</scope>
    <source>
        <tissue evidence="7">Whole organism</tissue>
    </source>
</reference>
<dbReference type="PANTHER" id="PTHR23121:SF10">
    <property type="entry name" value="MAJOR FACILITATOR SUPERFAMILY DOMAIN-CONTAINING PROTEIN 4A"/>
    <property type="match status" value="1"/>
</dbReference>
<gene>
    <name evidence="7" type="primary">LOC108680833</name>
</gene>
<feature type="transmembrane region" description="Helical" evidence="5">
    <location>
        <begin position="81"/>
        <end position="103"/>
    </location>
</feature>
<dbReference type="FunFam" id="1.20.1250.20:FF:000508">
    <property type="entry name" value="Sodium-dependent glucose transporter 1"/>
    <property type="match status" value="1"/>
</dbReference>
<evidence type="ECO:0000256" key="1">
    <source>
        <dbReference type="ARBA" id="ARBA00022692"/>
    </source>
</evidence>
<feature type="transmembrane region" description="Helical" evidence="5">
    <location>
        <begin position="442"/>
        <end position="463"/>
    </location>
</feature>
<feature type="transmembrane region" description="Helical" evidence="5">
    <location>
        <begin position="167"/>
        <end position="188"/>
    </location>
</feature>